<dbReference type="Proteomes" id="UP000053268">
    <property type="component" value="Unassembled WGS sequence"/>
</dbReference>
<evidence type="ECO:0000259" key="4">
    <source>
        <dbReference type="Pfam" id="PF00685"/>
    </source>
</evidence>
<gene>
    <name evidence="5" type="ORF">RR46_14366</name>
</gene>
<feature type="domain" description="Sulfotransferase" evidence="4">
    <location>
        <begin position="85"/>
        <end position="343"/>
    </location>
</feature>
<dbReference type="InterPro" id="IPR000863">
    <property type="entry name" value="Sulfotransferase_dom"/>
</dbReference>
<accession>A0A194PPT7</accession>
<proteinExistence type="inferred from homology"/>
<dbReference type="GO" id="GO:0008146">
    <property type="term" value="F:sulfotransferase activity"/>
    <property type="evidence" value="ECO:0007669"/>
    <property type="project" value="InterPro"/>
</dbReference>
<dbReference type="PANTHER" id="PTHR11783">
    <property type="entry name" value="SULFOTRANSFERASE SULT"/>
    <property type="match status" value="1"/>
</dbReference>
<sequence length="356" mass="41937">MAEKQKFPFAIQNVTEEEDALIKKYYKAEEAACQHCSDRKARQCLVGEQLTRYIRPFVRIGPHGYLWPAGYGDHAADIYNLDVRPDDIWVTSYSRSGTTWLQELVWLVQNNLDFDTASSIPVSTRYAFIEYPTLASEVRKSTPNSNIKGQRATEDDYTTLPNLPSPRYVKSHSPLSLLPPNLLDTAKVFHIARDPRDVVVSYHFMHIMFRYFDQSVQFKEFWELFQKNLILHAPLEEQVREAWEQRDHPNMMFLLYEEMKKDLPAVIDRVCTFLGKEYTKEQKDKLNDYLQFDNMKKKSPFVSSEDEKKDSELKFMRKGKSGGWVQYFDDQMKKEAEEYMKKYLMCTKLQFPDVNS</sequence>
<name>A0A194PPT7_PAPXU</name>
<keyword evidence="6" id="KW-1185">Reference proteome</keyword>
<reference evidence="5 6" key="1">
    <citation type="journal article" date="2015" name="Nat. Commun.">
        <title>Outbred genome sequencing and CRISPR/Cas9 gene editing in butterflies.</title>
        <authorList>
            <person name="Li X."/>
            <person name="Fan D."/>
            <person name="Zhang W."/>
            <person name="Liu G."/>
            <person name="Zhang L."/>
            <person name="Zhao L."/>
            <person name="Fang X."/>
            <person name="Chen L."/>
            <person name="Dong Y."/>
            <person name="Chen Y."/>
            <person name="Ding Y."/>
            <person name="Zhao R."/>
            <person name="Feng M."/>
            <person name="Zhu Y."/>
            <person name="Feng Y."/>
            <person name="Jiang X."/>
            <person name="Zhu D."/>
            <person name="Xiang H."/>
            <person name="Feng X."/>
            <person name="Li S."/>
            <person name="Wang J."/>
            <person name="Zhang G."/>
            <person name="Kronforst M.R."/>
            <person name="Wang W."/>
        </authorList>
    </citation>
    <scope>NUCLEOTIDE SEQUENCE [LARGE SCALE GENOMIC DNA]</scope>
    <source>
        <strain evidence="5">Ya'a_city_454_Px</strain>
        <tissue evidence="5">Whole body</tissue>
    </source>
</reference>
<evidence type="ECO:0000256" key="3">
    <source>
        <dbReference type="SAM" id="MobiDB-lite"/>
    </source>
</evidence>
<keyword evidence="2 5" id="KW-0808">Transferase</keyword>
<dbReference type="AlphaFoldDB" id="A0A194PPT7"/>
<feature type="region of interest" description="Disordered" evidence="3">
    <location>
        <begin position="140"/>
        <end position="159"/>
    </location>
</feature>
<organism evidence="5 6">
    <name type="scientific">Papilio xuthus</name>
    <name type="common">Asian swallowtail butterfly</name>
    <dbReference type="NCBI Taxonomy" id="66420"/>
    <lineage>
        <taxon>Eukaryota</taxon>
        <taxon>Metazoa</taxon>
        <taxon>Ecdysozoa</taxon>
        <taxon>Arthropoda</taxon>
        <taxon>Hexapoda</taxon>
        <taxon>Insecta</taxon>
        <taxon>Pterygota</taxon>
        <taxon>Neoptera</taxon>
        <taxon>Endopterygota</taxon>
        <taxon>Lepidoptera</taxon>
        <taxon>Glossata</taxon>
        <taxon>Ditrysia</taxon>
        <taxon>Papilionoidea</taxon>
        <taxon>Papilionidae</taxon>
        <taxon>Papilioninae</taxon>
        <taxon>Papilio</taxon>
    </lineage>
</organism>
<protein>
    <submittedName>
        <fullName evidence="5">Sulfotransferase 1C4</fullName>
    </submittedName>
</protein>
<dbReference type="Gene3D" id="3.40.50.300">
    <property type="entry name" value="P-loop containing nucleotide triphosphate hydrolases"/>
    <property type="match status" value="1"/>
</dbReference>
<evidence type="ECO:0000256" key="2">
    <source>
        <dbReference type="ARBA" id="ARBA00022679"/>
    </source>
</evidence>
<evidence type="ECO:0000313" key="5">
    <source>
        <dbReference type="EMBL" id="KPI93145.1"/>
    </source>
</evidence>
<dbReference type="InterPro" id="IPR027417">
    <property type="entry name" value="P-loop_NTPase"/>
</dbReference>
<comment type="similarity">
    <text evidence="1">Belongs to the sulfotransferase 1 family.</text>
</comment>
<dbReference type="SUPFAM" id="SSF52540">
    <property type="entry name" value="P-loop containing nucleoside triphosphate hydrolases"/>
    <property type="match status" value="1"/>
</dbReference>
<evidence type="ECO:0000256" key="1">
    <source>
        <dbReference type="ARBA" id="ARBA00005771"/>
    </source>
</evidence>
<evidence type="ECO:0000313" key="6">
    <source>
        <dbReference type="Proteomes" id="UP000053268"/>
    </source>
</evidence>
<dbReference type="EMBL" id="KQ459603">
    <property type="protein sequence ID" value="KPI93145.1"/>
    <property type="molecule type" value="Genomic_DNA"/>
</dbReference>
<dbReference type="Pfam" id="PF00685">
    <property type="entry name" value="Sulfotransfer_1"/>
    <property type="match status" value="1"/>
</dbReference>